<reference evidence="1 2" key="1">
    <citation type="submission" date="2017-01" db="EMBL/GenBank/DDBJ databases">
        <authorList>
            <person name="Mah S.A."/>
            <person name="Swanson W.J."/>
            <person name="Moy G.W."/>
            <person name="Vacquier V.D."/>
        </authorList>
    </citation>
    <scope>NUCLEOTIDE SEQUENCE [LARGE SCALE GENOMIC DNA]</scope>
    <source>
        <strain evidence="1 2">RU36E</strain>
    </source>
</reference>
<dbReference type="EMBL" id="FTMP01000004">
    <property type="protein sequence ID" value="SIQ48736.1"/>
    <property type="molecule type" value="Genomic_DNA"/>
</dbReference>
<evidence type="ECO:0000313" key="2">
    <source>
        <dbReference type="Proteomes" id="UP000185841"/>
    </source>
</evidence>
<sequence>MTRILVHIDKLVLRGFADADAGTLADEISRAVANELGNHALEAPLITLGDQARIRAGKVTTAATPAGTGQAIAQCIVGGGKA</sequence>
<gene>
    <name evidence="1" type="ORF">SAMN05878282_104327</name>
</gene>
<accession>A0A1N6T6J5</accession>
<dbReference type="Proteomes" id="UP000185841">
    <property type="component" value="Unassembled WGS sequence"/>
</dbReference>
<dbReference type="RefSeq" id="WP_076426693.1">
    <property type="nucleotide sequence ID" value="NZ_FTMP01000004.1"/>
</dbReference>
<proteinExistence type="predicted"/>
<dbReference type="AlphaFoldDB" id="A0A1N6T6J5"/>
<organism evidence="1 2">
    <name type="scientific">Aquipseudomonas alcaligenes</name>
    <name type="common">Pseudomonas alcaligenes</name>
    <dbReference type="NCBI Taxonomy" id="43263"/>
    <lineage>
        <taxon>Bacteria</taxon>
        <taxon>Pseudomonadati</taxon>
        <taxon>Pseudomonadota</taxon>
        <taxon>Gammaproteobacteria</taxon>
        <taxon>Pseudomonadales</taxon>
        <taxon>Pseudomonadaceae</taxon>
        <taxon>Aquipseudomonas</taxon>
    </lineage>
</organism>
<evidence type="ECO:0000313" key="1">
    <source>
        <dbReference type="EMBL" id="SIQ48736.1"/>
    </source>
</evidence>
<name>A0A1N6T6J5_AQUAC</name>
<protein>
    <submittedName>
        <fullName evidence="1">Uncharacterized protein</fullName>
    </submittedName>
</protein>